<dbReference type="Gene3D" id="2.40.70.10">
    <property type="entry name" value="Acid Proteases"/>
    <property type="match status" value="1"/>
</dbReference>
<keyword evidence="2" id="KW-1185">Reference proteome</keyword>
<dbReference type="InterPro" id="IPR021109">
    <property type="entry name" value="Peptidase_aspartic_dom_sf"/>
</dbReference>
<organism evidence="1 2">
    <name type="scientific">Gluconacetobacter aggeris</name>
    <dbReference type="NCBI Taxonomy" id="1286186"/>
    <lineage>
        <taxon>Bacteria</taxon>
        <taxon>Pseudomonadati</taxon>
        <taxon>Pseudomonadota</taxon>
        <taxon>Alphaproteobacteria</taxon>
        <taxon>Acetobacterales</taxon>
        <taxon>Acetobacteraceae</taxon>
        <taxon>Gluconacetobacter</taxon>
    </lineage>
</organism>
<proteinExistence type="predicted"/>
<accession>A0A7W4IVZ3</accession>
<dbReference type="EMBL" id="JABEQD010000016">
    <property type="protein sequence ID" value="MBB2170056.1"/>
    <property type="molecule type" value="Genomic_DNA"/>
</dbReference>
<evidence type="ECO:0000313" key="2">
    <source>
        <dbReference type="Proteomes" id="UP000559860"/>
    </source>
</evidence>
<dbReference type="AlphaFoldDB" id="A0A7W4IVZ3"/>
<reference evidence="1 2" key="1">
    <citation type="submission" date="2020-04" db="EMBL/GenBank/DDBJ databases">
        <title>Description of novel Gluconacetobacter.</title>
        <authorList>
            <person name="Sombolestani A."/>
        </authorList>
    </citation>
    <scope>NUCLEOTIDE SEQUENCE [LARGE SCALE GENOMIC DNA]</scope>
    <source>
        <strain evidence="1 2">LMG 27801</strain>
    </source>
</reference>
<sequence length="332" mass="36828">MKLEQEILKKIFLILIFMCHIQQVWAEERRSCVAAALILPLLGGRNDTPIIPVKVNGRDVAMYVSPAFFGGLYLRESQDFTLRPGRIRGRITENAGHTVPAEISFLDSLEIGGAKVDSPQFIRMPGVVTQTIDGKPLVGVIGDSILSNFQVLIDMPHARLALLKISRDDSCTDVEKKLLGDKVYSLPMRGDRWKIPVKIDGIEKLFSLDPDTGVTVVPLGWTIIPELNQNAVAKGERVMIRYTSSLGDGVMGRKVIVHDMHVSDDELPETSVIVQDGTGDAVIGTPFFENHQVLIDYERKIVFFSDSRNLMKSSGNNLHFAQIFSGLSEVKE</sequence>
<gene>
    <name evidence="1" type="ORF">HLH36_17185</name>
</gene>
<comment type="caution">
    <text evidence="1">The sequence shown here is derived from an EMBL/GenBank/DDBJ whole genome shotgun (WGS) entry which is preliminary data.</text>
</comment>
<name>A0A7W4IVZ3_9PROT</name>
<dbReference type="Proteomes" id="UP000559860">
    <property type="component" value="Unassembled WGS sequence"/>
</dbReference>
<protein>
    <submittedName>
        <fullName evidence="1">Uncharacterized protein</fullName>
    </submittedName>
</protein>
<dbReference type="RefSeq" id="WP_182987517.1">
    <property type="nucleotide sequence ID" value="NZ_JABEQD010000016.1"/>
</dbReference>
<evidence type="ECO:0000313" key="1">
    <source>
        <dbReference type="EMBL" id="MBB2170056.1"/>
    </source>
</evidence>